<dbReference type="AlphaFoldDB" id="A0A6L2J2E1"/>
<dbReference type="SUPFAM" id="SSF56672">
    <property type="entry name" value="DNA/RNA polymerases"/>
    <property type="match status" value="1"/>
</dbReference>
<feature type="domain" description="Reverse transcriptase Ty1/copia-type" evidence="1">
    <location>
        <begin position="341"/>
        <end position="478"/>
    </location>
</feature>
<reference evidence="2" key="1">
    <citation type="journal article" date="2019" name="Sci. Rep.">
        <title>Draft genome of Tanacetum cinerariifolium, the natural source of mosquito coil.</title>
        <authorList>
            <person name="Yamashiro T."/>
            <person name="Shiraishi A."/>
            <person name="Satake H."/>
            <person name="Nakayama K."/>
        </authorList>
    </citation>
    <scope>NUCLEOTIDE SEQUENCE</scope>
</reference>
<comment type="caution">
    <text evidence="2">The sequence shown here is derived from an EMBL/GenBank/DDBJ whole genome shotgun (WGS) entry which is preliminary data.</text>
</comment>
<protein>
    <recommendedName>
        <fullName evidence="1">Reverse transcriptase Ty1/copia-type domain-containing protein</fullName>
    </recommendedName>
</protein>
<dbReference type="CDD" id="cd09272">
    <property type="entry name" value="RNase_HI_RT_Ty1"/>
    <property type="match status" value="1"/>
</dbReference>
<dbReference type="InterPro" id="IPR043502">
    <property type="entry name" value="DNA/RNA_pol_sf"/>
</dbReference>
<name>A0A6L2J2E1_TANCI</name>
<evidence type="ECO:0000313" key="2">
    <source>
        <dbReference type="EMBL" id="GEU30932.1"/>
    </source>
</evidence>
<organism evidence="2">
    <name type="scientific">Tanacetum cinerariifolium</name>
    <name type="common">Dalmatian daisy</name>
    <name type="synonym">Chrysanthemum cinerariifolium</name>
    <dbReference type="NCBI Taxonomy" id="118510"/>
    <lineage>
        <taxon>Eukaryota</taxon>
        <taxon>Viridiplantae</taxon>
        <taxon>Streptophyta</taxon>
        <taxon>Embryophyta</taxon>
        <taxon>Tracheophyta</taxon>
        <taxon>Spermatophyta</taxon>
        <taxon>Magnoliopsida</taxon>
        <taxon>eudicotyledons</taxon>
        <taxon>Gunneridae</taxon>
        <taxon>Pentapetalae</taxon>
        <taxon>asterids</taxon>
        <taxon>campanulids</taxon>
        <taxon>Asterales</taxon>
        <taxon>Asteraceae</taxon>
        <taxon>Asteroideae</taxon>
        <taxon>Anthemideae</taxon>
        <taxon>Anthemidinae</taxon>
        <taxon>Tanacetum</taxon>
    </lineage>
</organism>
<sequence length="629" mass="71539">MESLSPQVVTAAKLPILNPNEFDLWKMIIEQLQKLISQLEILGESLSQEDINLKFLRSLPSEWRTHTLIWRNKDDLEDQCLDDLFNNLKIYEAEVKSSSSTSHNTQTLLLCTRITLSALMSHNLSDAVIYSFFASQSNSPLLDNEDLNQINADDLEEMDLKWQIAMLTMRARRWNSTIAIDEAILLRNADHLGTLGMKTLNEELFQWRLLLLMLWCHSVMELVALIEAFRLMKNQQFMPSWQLPPQAHQVLIMSTNMVNAASAPVTTVGPNSTNSTNSFNAADMPALEDIVYSDDEEDVGAEADFSNLETSITNPIEYTKYSKILVGLKLCKRSFFNSRFKRNKAKLVAEGHTQEEGINYEEVFAPVARIEAIRLFLAFASFMGFKVYQMDVKSTFLYGTIEEEVYVCQPPGFEDPNYPDKVYKVIKALNGLHQAPRAWYETLANYLLENDFQRENIDQTLFITKQKGDIFLVRVYMSSIGELTFFLGLQVKQKEDEIFISQDKYVAEILRKFGLTDGTSASAPIDTEKPLLKDPDVTPKVSHLHTLKRIFRYLKGKPHLGLWYPKDSPFNLVAYFDSDYDGASLDKKSTTGGCQFLGCRLISWQCKKQTVVATSSTEAEYVAAASCCA</sequence>
<gene>
    <name evidence="2" type="ORF">Tci_002910</name>
</gene>
<accession>A0A6L2J2E1</accession>
<dbReference type="EMBL" id="BKCJ010000202">
    <property type="protein sequence ID" value="GEU30932.1"/>
    <property type="molecule type" value="Genomic_DNA"/>
</dbReference>
<dbReference type="Pfam" id="PF14223">
    <property type="entry name" value="Retrotran_gag_2"/>
    <property type="match status" value="1"/>
</dbReference>
<proteinExistence type="predicted"/>
<evidence type="ECO:0000259" key="1">
    <source>
        <dbReference type="Pfam" id="PF07727"/>
    </source>
</evidence>
<dbReference type="PANTHER" id="PTHR11439:SF495">
    <property type="entry name" value="REVERSE TRANSCRIPTASE, RNA-DEPENDENT DNA POLYMERASE-RELATED"/>
    <property type="match status" value="1"/>
</dbReference>
<dbReference type="Pfam" id="PF07727">
    <property type="entry name" value="RVT_2"/>
    <property type="match status" value="1"/>
</dbReference>
<dbReference type="InterPro" id="IPR013103">
    <property type="entry name" value="RVT_2"/>
</dbReference>
<dbReference type="PANTHER" id="PTHR11439">
    <property type="entry name" value="GAG-POL-RELATED RETROTRANSPOSON"/>
    <property type="match status" value="1"/>
</dbReference>